<dbReference type="InterPro" id="IPR051663">
    <property type="entry name" value="CLec_Tetranectin-domain"/>
</dbReference>
<evidence type="ECO:0000256" key="8">
    <source>
        <dbReference type="SAM" id="SignalP"/>
    </source>
</evidence>
<evidence type="ECO:0000256" key="6">
    <source>
        <dbReference type="SAM" id="Coils"/>
    </source>
</evidence>
<dbReference type="Gene3D" id="3.10.100.10">
    <property type="entry name" value="Mannose-Binding Protein A, subunit A"/>
    <property type="match status" value="1"/>
</dbReference>
<feature type="domain" description="C-type lectin" evidence="9">
    <location>
        <begin position="304"/>
        <end position="421"/>
    </location>
</feature>
<evidence type="ECO:0000256" key="3">
    <source>
        <dbReference type="ARBA" id="ARBA00022729"/>
    </source>
</evidence>
<comment type="subcellular location">
    <subcellularLocation>
        <location evidence="1">Secreted</location>
    </subcellularLocation>
</comment>
<dbReference type="InterPro" id="IPR016187">
    <property type="entry name" value="CTDL_fold"/>
</dbReference>
<proteinExistence type="predicted"/>
<keyword evidence="3 8" id="KW-0732">Signal</keyword>
<comment type="caution">
    <text evidence="10">The sequence shown here is derived from an EMBL/GenBank/DDBJ whole genome shotgun (WGS) entry which is preliminary data.</text>
</comment>
<evidence type="ECO:0000256" key="1">
    <source>
        <dbReference type="ARBA" id="ARBA00004613"/>
    </source>
</evidence>
<dbReference type="GO" id="GO:0030246">
    <property type="term" value="F:carbohydrate binding"/>
    <property type="evidence" value="ECO:0007669"/>
    <property type="project" value="UniProtKB-KW"/>
</dbReference>
<organism evidence="10 11">
    <name type="scientific">Plakobranchus ocellatus</name>
    <dbReference type="NCBI Taxonomy" id="259542"/>
    <lineage>
        <taxon>Eukaryota</taxon>
        <taxon>Metazoa</taxon>
        <taxon>Spiralia</taxon>
        <taxon>Lophotrochozoa</taxon>
        <taxon>Mollusca</taxon>
        <taxon>Gastropoda</taxon>
        <taxon>Heterobranchia</taxon>
        <taxon>Euthyneura</taxon>
        <taxon>Panpulmonata</taxon>
        <taxon>Sacoglossa</taxon>
        <taxon>Placobranchoidea</taxon>
        <taxon>Plakobranchidae</taxon>
        <taxon>Plakobranchus</taxon>
    </lineage>
</organism>
<protein>
    <submittedName>
        <fullName evidence="10">Lectin c-type domain protein</fullName>
    </submittedName>
</protein>
<evidence type="ECO:0000313" key="11">
    <source>
        <dbReference type="Proteomes" id="UP000735302"/>
    </source>
</evidence>
<keyword evidence="2" id="KW-0964">Secreted</keyword>
<evidence type="ECO:0000256" key="5">
    <source>
        <dbReference type="ARBA" id="ARBA00023157"/>
    </source>
</evidence>
<feature type="region of interest" description="Disordered" evidence="7">
    <location>
        <begin position="156"/>
        <end position="176"/>
    </location>
</feature>
<keyword evidence="4" id="KW-0430">Lectin</keyword>
<dbReference type="Proteomes" id="UP000735302">
    <property type="component" value="Unassembled WGS sequence"/>
</dbReference>
<dbReference type="Pfam" id="PF00059">
    <property type="entry name" value="Lectin_C"/>
    <property type="match status" value="1"/>
</dbReference>
<evidence type="ECO:0000256" key="4">
    <source>
        <dbReference type="ARBA" id="ARBA00022734"/>
    </source>
</evidence>
<accession>A0AAV4DUJ0</accession>
<evidence type="ECO:0000256" key="2">
    <source>
        <dbReference type="ARBA" id="ARBA00022525"/>
    </source>
</evidence>
<dbReference type="EMBL" id="BLXT01008339">
    <property type="protein sequence ID" value="GFO47506.1"/>
    <property type="molecule type" value="Genomic_DNA"/>
</dbReference>
<dbReference type="PROSITE" id="PS00615">
    <property type="entry name" value="C_TYPE_LECTIN_1"/>
    <property type="match status" value="1"/>
</dbReference>
<sequence>MSFPQLGLLFSILLAASAEQPDTSNSISLKAYFSRKFGHTLQIKCIYLRTQEKTALRSLVIERAEVGSDGEYTQMATLTPEQVTTGWDNADFIASGQIGPWAASQLEITYKIKNEGYCQSYRCVAEVVSQKDSGRTELLFISKTIQENTISRARCRTTEPPTTTTTPPPIAEQTTSRPSIDELKQKIEECCVTSEDIKNTTETMREFEEELSECSLIKIDVEKNQQEIEELRQQFSNVSLELEQVQENTEQIQELDRKDSHLSAAFSTELERNAVKFEEVHIWLTAFRTILYLDKGQYEISSIFQGRVYIANRADTGFDLYTMNQICITEGGYLVELDSEAEQQFVTSFLGTLGNHLYYTGANDVDNEGNFVYYDSHKPVQSFVWKSREPNNLKGYEDCTNLELQGLNDNNCAKRHRFICEIPVV</sequence>
<dbReference type="InterPro" id="IPR016186">
    <property type="entry name" value="C-type_lectin-like/link_sf"/>
</dbReference>
<reference evidence="10 11" key="1">
    <citation type="journal article" date="2021" name="Elife">
        <title>Chloroplast acquisition without the gene transfer in kleptoplastic sea slugs, Plakobranchus ocellatus.</title>
        <authorList>
            <person name="Maeda T."/>
            <person name="Takahashi S."/>
            <person name="Yoshida T."/>
            <person name="Shimamura S."/>
            <person name="Takaki Y."/>
            <person name="Nagai Y."/>
            <person name="Toyoda A."/>
            <person name="Suzuki Y."/>
            <person name="Arimoto A."/>
            <person name="Ishii H."/>
            <person name="Satoh N."/>
            <person name="Nishiyama T."/>
            <person name="Hasebe M."/>
            <person name="Maruyama T."/>
            <person name="Minagawa J."/>
            <person name="Obokata J."/>
            <person name="Shigenobu S."/>
        </authorList>
    </citation>
    <scope>NUCLEOTIDE SEQUENCE [LARGE SCALE GENOMIC DNA]</scope>
</reference>
<gene>
    <name evidence="10" type="ORF">PoB_007401100</name>
</gene>
<name>A0AAV4DUJ0_9GAST</name>
<feature type="chain" id="PRO_5043461491" evidence="8">
    <location>
        <begin position="19"/>
        <end position="425"/>
    </location>
</feature>
<keyword evidence="11" id="KW-1185">Reference proteome</keyword>
<dbReference type="PROSITE" id="PS50041">
    <property type="entry name" value="C_TYPE_LECTIN_2"/>
    <property type="match status" value="1"/>
</dbReference>
<dbReference type="GO" id="GO:0008083">
    <property type="term" value="F:growth factor activity"/>
    <property type="evidence" value="ECO:0007669"/>
    <property type="project" value="TreeGrafter"/>
</dbReference>
<evidence type="ECO:0000259" key="9">
    <source>
        <dbReference type="PROSITE" id="PS50041"/>
    </source>
</evidence>
<dbReference type="AlphaFoldDB" id="A0AAV4DUJ0"/>
<feature type="coiled-coil region" evidence="6">
    <location>
        <begin position="214"/>
        <end position="248"/>
    </location>
</feature>
<dbReference type="InterPro" id="IPR001304">
    <property type="entry name" value="C-type_lectin-like"/>
</dbReference>
<keyword evidence="5" id="KW-1015">Disulfide bond</keyword>
<keyword evidence="6" id="KW-0175">Coiled coil</keyword>
<feature type="signal peptide" evidence="8">
    <location>
        <begin position="1"/>
        <end position="18"/>
    </location>
</feature>
<dbReference type="InterPro" id="IPR018378">
    <property type="entry name" value="C-type_lectin_CS"/>
</dbReference>
<evidence type="ECO:0000256" key="7">
    <source>
        <dbReference type="SAM" id="MobiDB-lite"/>
    </source>
</evidence>
<evidence type="ECO:0000313" key="10">
    <source>
        <dbReference type="EMBL" id="GFO47506.1"/>
    </source>
</evidence>
<dbReference type="PANTHER" id="PTHR22799">
    <property type="entry name" value="TETRANECTIN-RELATED"/>
    <property type="match status" value="1"/>
</dbReference>
<dbReference type="GO" id="GO:0005615">
    <property type="term" value="C:extracellular space"/>
    <property type="evidence" value="ECO:0007669"/>
    <property type="project" value="TreeGrafter"/>
</dbReference>
<dbReference type="SMART" id="SM00034">
    <property type="entry name" value="CLECT"/>
    <property type="match status" value="1"/>
</dbReference>
<dbReference type="SUPFAM" id="SSF56436">
    <property type="entry name" value="C-type lectin-like"/>
    <property type="match status" value="1"/>
</dbReference>
<dbReference type="CDD" id="cd00037">
    <property type="entry name" value="CLECT"/>
    <property type="match status" value="1"/>
</dbReference>
<dbReference type="PANTHER" id="PTHR22799:SF1">
    <property type="entry name" value="C-TYPE LECTIN DOMAIN FAMILY 11 MEMBER A"/>
    <property type="match status" value="1"/>
</dbReference>